<sequence>MKLYEESMPASIGNAIYQYGDNSITKIIQYLEVDDEHGYILTPDAFYYAFKTKGSFLLKDLTDVMIRKVRHQEKELILVVHGIHHMFYAHDFDFGDLLDALEDQKAFTITYPMALDDRILYLIDVILHDIDDDVYEDTTLNDLQKEQLNSYLETVKNAESLDDTHFHIEMELLVDHVMDLCNALELDSEEIDALAQAQEEMNQQEDQMFDSFKDMYAQNKDKIKDVTGIDMDDLQNKSPEELNSMVDDLCTRFNISKDQLTELASRFASKHK</sequence>
<name>A0A3G9J9L8_9FIRM</name>
<dbReference type="InParanoid" id="A0A3G9J9L8"/>
<dbReference type="KEGG" id="ebm:SG0102_26740"/>
<evidence type="ECO:0000313" key="3">
    <source>
        <dbReference type="Proteomes" id="UP000268059"/>
    </source>
</evidence>
<dbReference type="OrthoDB" id="1643648at2"/>
<organism evidence="2 3">
    <name type="scientific">Intestinibaculum porci</name>
    <dbReference type="NCBI Taxonomy" id="2487118"/>
    <lineage>
        <taxon>Bacteria</taxon>
        <taxon>Bacillati</taxon>
        <taxon>Bacillota</taxon>
        <taxon>Erysipelotrichia</taxon>
        <taxon>Erysipelotrichales</taxon>
        <taxon>Erysipelotrichaceae</taxon>
        <taxon>Intestinibaculum</taxon>
    </lineage>
</organism>
<evidence type="ECO:0000256" key="1">
    <source>
        <dbReference type="SAM" id="Coils"/>
    </source>
</evidence>
<dbReference type="Proteomes" id="UP000268059">
    <property type="component" value="Chromosome"/>
</dbReference>
<feature type="coiled-coil region" evidence="1">
    <location>
        <begin position="141"/>
        <end position="207"/>
    </location>
</feature>
<gene>
    <name evidence="2" type="ORF">SG0102_26740</name>
</gene>
<proteinExistence type="predicted"/>
<protein>
    <submittedName>
        <fullName evidence="2">Uncharacterized protein</fullName>
    </submittedName>
</protein>
<dbReference type="RefSeq" id="WP_125120440.1">
    <property type="nucleotide sequence ID" value="NZ_AP019309.1"/>
</dbReference>
<evidence type="ECO:0000313" key="2">
    <source>
        <dbReference type="EMBL" id="BBH27740.1"/>
    </source>
</evidence>
<dbReference type="EMBL" id="AP019309">
    <property type="protein sequence ID" value="BBH27740.1"/>
    <property type="molecule type" value="Genomic_DNA"/>
</dbReference>
<dbReference type="AlphaFoldDB" id="A0A3G9J9L8"/>
<reference evidence="2 3" key="1">
    <citation type="submission" date="2018-11" db="EMBL/GenBank/DDBJ databases">
        <title>Novel Erysipelotrichaceae bacterium isolated from small intestine of a swine.</title>
        <authorList>
            <person name="Kim J.S."/>
            <person name="Choe H."/>
            <person name="Lee Y.R."/>
            <person name="Kim K.M."/>
            <person name="Park D.S."/>
        </authorList>
    </citation>
    <scope>NUCLEOTIDE SEQUENCE [LARGE SCALE GENOMIC DNA]</scope>
    <source>
        <strain evidence="2 3">SG0102</strain>
    </source>
</reference>
<keyword evidence="3" id="KW-1185">Reference proteome</keyword>
<accession>A0A3G9J9L8</accession>
<keyword evidence="1" id="KW-0175">Coiled coil</keyword>